<evidence type="ECO:0000313" key="1">
    <source>
        <dbReference type="EMBL" id="GAG66200.1"/>
    </source>
</evidence>
<accession>X0Z9X0</accession>
<feature type="non-terminal residue" evidence="1">
    <location>
        <position position="1"/>
    </location>
</feature>
<dbReference type="AlphaFoldDB" id="X0Z9X0"/>
<gene>
    <name evidence="1" type="ORF">S01H4_12685</name>
</gene>
<protein>
    <submittedName>
        <fullName evidence="1">Uncharacterized protein</fullName>
    </submittedName>
</protein>
<sequence length="225" mass="24919">KKAFDERIKRIKLEADIERAIQEEDQAWADAEFERLMLEFEAEQQIEAEKKALREQIDAEVTASIENLVDLTLSANEKKWTSDEKRFKKIQKGYKQTIGIFTDMGNMLVQMTNEAITQGELDLKKFGKITIAVALDTLQKIILMKRAEILAKALATPESIATFGVAGMIKFAVINALITGAFQAAKSVIGAKKGMIVPGQGNKDTVPAMLTPKEGIISNTWSNTA</sequence>
<organism evidence="1">
    <name type="scientific">marine sediment metagenome</name>
    <dbReference type="NCBI Taxonomy" id="412755"/>
    <lineage>
        <taxon>unclassified sequences</taxon>
        <taxon>metagenomes</taxon>
        <taxon>ecological metagenomes</taxon>
    </lineage>
</organism>
<comment type="caution">
    <text evidence="1">The sequence shown here is derived from an EMBL/GenBank/DDBJ whole genome shotgun (WGS) entry which is preliminary data.</text>
</comment>
<name>X0Z9X0_9ZZZZ</name>
<feature type="non-terminal residue" evidence="1">
    <location>
        <position position="225"/>
    </location>
</feature>
<reference evidence="1" key="1">
    <citation type="journal article" date="2014" name="Front. Microbiol.">
        <title>High frequency of phylogenetically diverse reductive dehalogenase-homologous genes in deep subseafloor sedimentary metagenomes.</title>
        <authorList>
            <person name="Kawai M."/>
            <person name="Futagami T."/>
            <person name="Toyoda A."/>
            <person name="Takaki Y."/>
            <person name="Nishi S."/>
            <person name="Hori S."/>
            <person name="Arai W."/>
            <person name="Tsubouchi T."/>
            <person name="Morono Y."/>
            <person name="Uchiyama I."/>
            <person name="Ito T."/>
            <person name="Fujiyama A."/>
            <person name="Inagaki F."/>
            <person name="Takami H."/>
        </authorList>
    </citation>
    <scope>NUCLEOTIDE SEQUENCE</scope>
    <source>
        <strain evidence="1">Expedition CK06-06</strain>
    </source>
</reference>
<dbReference type="EMBL" id="BART01005461">
    <property type="protein sequence ID" value="GAG66200.1"/>
    <property type="molecule type" value="Genomic_DNA"/>
</dbReference>
<proteinExistence type="predicted"/>